<dbReference type="OrthoDB" id="46225at2"/>
<dbReference type="InterPro" id="IPR011604">
    <property type="entry name" value="PDDEXK-like_dom_sf"/>
</dbReference>
<dbReference type="PANTHER" id="PTHR46609:SF6">
    <property type="entry name" value="EXONUCLEASE, PHAGE-TYPE_RECB, C-TERMINAL DOMAIN-CONTAINING PROTEIN-RELATED"/>
    <property type="match status" value="1"/>
</dbReference>
<organism evidence="2 3">
    <name type="scientific">Megasphaera cerevisiae DSM 20462</name>
    <dbReference type="NCBI Taxonomy" id="1122219"/>
    <lineage>
        <taxon>Bacteria</taxon>
        <taxon>Bacillati</taxon>
        <taxon>Bacillota</taxon>
        <taxon>Negativicutes</taxon>
        <taxon>Veillonellales</taxon>
        <taxon>Veillonellaceae</taxon>
        <taxon>Megasphaera</taxon>
    </lineage>
</organism>
<sequence>MDAKLIMTVEEMKNHENWLKMRTAGIGGSDAAAVIGLSRWKSPFQVWMEKTGQVQPEDLSDNEYVYWGTVLEQAVADRFCEVTGKKVRKQGMLQSADYPYILANVDRMIVGENAGLECKTANGFVAKEWVDDQVPTQYYVQCQHYMMVTGCETWYIACLIGGNHFVWKEIPRNEKDIRALREDELAFWTRYVLGDEIPPVDGSKSCESALKERFPGGQLEAVDLPPESEDLLSLIDTYKTEKKIVETSLKEAENKLCLLLGDNEIGYAGERKVTWKLQNGRVTLDSKKLKSELPDIFDQYKKVGKPTRVLRV</sequence>
<dbReference type="PANTHER" id="PTHR46609">
    <property type="entry name" value="EXONUCLEASE, PHAGE-TYPE/RECB, C-TERMINAL DOMAIN-CONTAINING PROTEIN"/>
    <property type="match status" value="1"/>
</dbReference>
<keyword evidence="2" id="KW-0540">Nuclease</keyword>
<dbReference type="FunCoup" id="A0A0J6WX63">
    <property type="interactions" value="14"/>
</dbReference>
<accession>A0A0J6WX63</accession>
<keyword evidence="3" id="KW-1185">Reference proteome</keyword>
<evidence type="ECO:0000313" key="3">
    <source>
        <dbReference type="Proteomes" id="UP000036503"/>
    </source>
</evidence>
<evidence type="ECO:0000313" key="2">
    <source>
        <dbReference type="EMBL" id="KMO87209.1"/>
    </source>
</evidence>
<dbReference type="InterPro" id="IPR011335">
    <property type="entry name" value="Restrct_endonuc-II-like"/>
</dbReference>
<dbReference type="EMBL" id="LEKT01000008">
    <property type="protein sequence ID" value="KMO87209.1"/>
    <property type="molecule type" value="Genomic_DNA"/>
</dbReference>
<dbReference type="Proteomes" id="UP000036503">
    <property type="component" value="Unassembled WGS sequence"/>
</dbReference>
<dbReference type="AlphaFoldDB" id="A0A0J6WX63"/>
<keyword evidence="2" id="KW-0378">Hydrolase</keyword>
<dbReference type="InParanoid" id="A0A0J6WX63"/>
<dbReference type="GO" id="GO:0004519">
    <property type="term" value="F:endonuclease activity"/>
    <property type="evidence" value="ECO:0007669"/>
    <property type="project" value="UniProtKB-KW"/>
</dbReference>
<keyword evidence="2" id="KW-0255">Endonuclease</keyword>
<dbReference type="Gene3D" id="3.90.320.10">
    <property type="match status" value="1"/>
</dbReference>
<dbReference type="RefSeq" id="WP_048513553.1">
    <property type="nucleotide sequence ID" value="NZ_FUXD01000008.1"/>
</dbReference>
<dbReference type="Pfam" id="PF09588">
    <property type="entry name" value="YqaJ"/>
    <property type="match status" value="1"/>
</dbReference>
<evidence type="ECO:0000259" key="1">
    <source>
        <dbReference type="Pfam" id="PF09588"/>
    </source>
</evidence>
<dbReference type="PATRIC" id="fig|1122219.3.peg.3114"/>
<dbReference type="SUPFAM" id="SSF52980">
    <property type="entry name" value="Restriction endonuclease-like"/>
    <property type="match status" value="1"/>
</dbReference>
<dbReference type="InterPro" id="IPR019080">
    <property type="entry name" value="YqaJ_viral_recombinase"/>
</dbReference>
<proteinExistence type="predicted"/>
<gene>
    <name evidence="2" type="ORF">AB840_04045</name>
</gene>
<comment type="caution">
    <text evidence="2">The sequence shown here is derived from an EMBL/GenBank/DDBJ whole genome shotgun (WGS) entry which is preliminary data.</text>
</comment>
<protein>
    <submittedName>
        <fullName evidence="2">Endonuclease</fullName>
    </submittedName>
</protein>
<dbReference type="InterPro" id="IPR017482">
    <property type="entry name" value="Lambda-type_endonuclease"/>
</dbReference>
<feature type="domain" description="YqaJ viral recombinase" evidence="1">
    <location>
        <begin position="17"/>
        <end position="152"/>
    </location>
</feature>
<dbReference type="InterPro" id="IPR051703">
    <property type="entry name" value="NF-kappa-B_Signaling_Reg"/>
</dbReference>
<dbReference type="NCBIfam" id="TIGR03033">
    <property type="entry name" value="phage_rel_nuc"/>
    <property type="match status" value="1"/>
</dbReference>
<reference evidence="2 3" key="1">
    <citation type="submission" date="2015-06" db="EMBL/GenBank/DDBJ databases">
        <title>Draft genome sequence of beer spoilage bacterium Megasphaera cerevisiae type strain 20462.</title>
        <authorList>
            <person name="Kutumbaka K."/>
            <person name="Pasmowitz J."/>
            <person name="Mategko J."/>
            <person name="Reyes D."/>
            <person name="Friedrich A."/>
            <person name="Han S."/>
            <person name="Martens-Habbena W."/>
            <person name="Neal-McKinney J."/>
            <person name="Janagama H.K."/>
            <person name="Nadala C."/>
            <person name="Samadpour M."/>
        </authorList>
    </citation>
    <scope>NUCLEOTIDE SEQUENCE [LARGE SCALE GENOMIC DNA]</scope>
    <source>
        <strain evidence="2 3">DSM 20462</strain>
    </source>
</reference>
<name>A0A0J6WX63_9FIRM</name>